<evidence type="ECO:0000256" key="2">
    <source>
        <dbReference type="ARBA" id="ARBA00023172"/>
    </source>
</evidence>
<dbReference type="PATRIC" id="fig|1727163.4.peg.824"/>
<evidence type="ECO:0000256" key="1">
    <source>
        <dbReference type="ARBA" id="ARBA00023125"/>
    </source>
</evidence>
<dbReference type="PROSITE" id="PS51736">
    <property type="entry name" value="RECOMBINASES_3"/>
    <property type="match status" value="1"/>
</dbReference>
<dbReference type="EMBL" id="CP012836">
    <property type="protein sequence ID" value="AMQ55547.1"/>
    <property type="molecule type" value="Genomic_DNA"/>
</dbReference>
<feature type="domain" description="Resolvase/invertase-type recombinase catalytic" evidence="3">
    <location>
        <begin position="3"/>
        <end position="145"/>
    </location>
</feature>
<dbReference type="InterPro" id="IPR050639">
    <property type="entry name" value="SSR_resolvase"/>
</dbReference>
<dbReference type="SMART" id="SM00857">
    <property type="entry name" value="Resolvase"/>
    <property type="match status" value="1"/>
</dbReference>
<proteinExistence type="predicted"/>
<dbReference type="GO" id="GO:0003677">
    <property type="term" value="F:DNA binding"/>
    <property type="evidence" value="ECO:0007669"/>
    <property type="project" value="UniProtKB-KW"/>
</dbReference>
<dbReference type="Proteomes" id="UP000073816">
    <property type="component" value="Chromosome"/>
</dbReference>
<dbReference type="Gene3D" id="1.10.1270.10">
    <property type="entry name" value="TrpR-like"/>
    <property type="match status" value="1"/>
</dbReference>
<dbReference type="InterPro" id="IPR038116">
    <property type="entry name" value="TrpR-like_sf"/>
</dbReference>
<dbReference type="SUPFAM" id="SSF53041">
    <property type="entry name" value="Resolvase-like"/>
    <property type="match status" value="1"/>
</dbReference>
<reference evidence="4 5" key="2">
    <citation type="journal article" date="2016" name="Genome Announc.">
        <title>Complete Genome Sequence of Algoriphagus sp. Strain M8-2, Isolated from a Brackish Lake.</title>
        <authorList>
            <person name="Muraguchi Y."/>
            <person name="Kushimoto K."/>
            <person name="Ohtsubo Y."/>
            <person name="Suzuki T."/>
            <person name="Dohra H."/>
            <person name="Kimbara K."/>
            <person name="Shintani M."/>
        </authorList>
    </citation>
    <scope>NUCLEOTIDE SEQUENCE [LARGE SCALE GENOMIC DNA]</scope>
    <source>
        <strain evidence="4 5">M8-2</strain>
    </source>
</reference>
<evidence type="ECO:0000259" key="3">
    <source>
        <dbReference type="PROSITE" id="PS51736"/>
    </source>
</evidence>
<keyword evidence="5" id="KW-1185">Reference proteome</keyword>
<keyword evidence="1" id="KW-0238">DNA-binding</keyword>
<keyword evidence="2" id="KW-0233">DNA recombination</keyword>
<gene>
    <name evidence="4" type="ORF">AO498_03965</name>
</gene>
<dbReference type="OrthoDB" id="9797501at2"/>
<dbReference type="PANTHER" id="PTHR30461:SF2">
    <property type="entry name" value="SERINE RECOMBINASE PINE-RELATED"/>
    <property type="match status" value="1"/>
</dbReference>
<dbReference type="Pfam" id="PF00239">
    <property type="entry name" value="Resolvase"/>
    <property type="match status" value="1"/>
</dbReference>
<evidence type="ECO:0000313" key="4">
    <source>
        <dbReference type="EMBL" id="AMQ55547.1"/>
    </source>
</evidence>
<organism evidence="4 5">
    <name type="scientific">Algoriphagus sanaruensis</name>
    <dbReference type="NCBI Taxonomy" id="1727163"/>
    <lineage>
        <taxon>Bacteria</taxon>
        <taxon>Pseudomonadati</taxon>
        <taxon>Bacteroidota</taxon>
        <taxon>Cytophagia</taxon>
        <taxon>Cytophagales</taxon>
        <taxon>Cyclobacteriaceae</taxon>
        <taxon>Algoriphagus</taxon>
    </lineage>
</organism>
<dbReference type="GO" id="GO:0000150">
    <property type="term" value="F:DNA strand exchange activity"/>
    <property type="evidence" value="ECO:0007669"/>
    <property type="project" value="InterPro"/>
</dbReference>
<name>A0A142EK92_9BACT</name>
<accession>A0A142EK92</accession>
<dbReference type="AlphaFoldDB" id="A0A142EK92"/>
<reference evidence="5" key="1">
    <citation type="submission" date="2015-09" db="EMBL/GenBank/DDBJ databases">
        <title>Complete sequence of Algoriphagus sp. M8-2.</title>
        <authorList>
            <person name="Shintani M."/>
        </authorList>
    </citation>
    <scope>NUCLEOTIDE SEQUENCE [LARGE SCALE GENOMIC DNA]</scope>
    <source>
        <strain evidence="5">M8-2</strain>
    </source>
</reference>
<protein>
    <recommendedName>
        <fullName evidence="3">Resolvase/invertase-type recombinase catalytic domain-containing protein</fullName>
    </recommendedName>
</protein>
<dbReference type="Gene3D" id="3.40.50.1390">
    <property type="entry name" value="Resolvase, N-terminal catalytic domain"/>
    <property type="match status" value="1"/>
</dbReference>
<dbReference type="InterPro" id="IPR006119">
    <property type="entry name" value="Resolv_N"/>
</dbReference>
<dbReference type="InterPro" id="IPR036162">
    <property type="entry name" value="Resolvase-like_N_sf"/>
</dbReference>
<dbReference type="KEGG" id="alm:AO498_03965"/>
<evidence type="ECO:0000313" key="5">
    <source>
        <dbReference type="Proteomes" id="UP000073816"/>
    </source>
</evidence>
<dbReference type="PANTHER" id="PTHR30461">
    <property type="entry name" value="DNA-INVERTASE FROM LAMBDOID PROPHAGE"/>
    <property type="match status" value="1"/>
</dbReference>
<dbReference type="RefSeq" id="WP_067544001.1">
    <property type="nucleotide sequence ID" value="NZ_CP012836.1"/>
</dbReference>
<sequence length="205" mass="23208">MGMKVKYNRTSTINQSGERYKLDSEKYELTLFDKGVSGKVPFKEREKGKVLVELIQKGEVETVVVEELSRLGRNTVDVLTNLQWLEEMGVNVVVRGMGNLQSHIDGKKNPIWNLITSVMSSLYELEREQIRERTESGRKMYVINGGKLGRKVGSNENLQSFLQKPKVKQIQSLLEKGKSVRDICGRLSVSPSTVTKVKKSLSLTF</sequence>